<dbReference type="HOGENOM" id="CLU_1489184_0_0_1"/>
<proteinExistence type="predicted"/>
<evidence type="ECO:0000313" key="3">
    <source>
        <dbReference type="Proteomes" id="UP000053593"/>
    </source>
</evidence>
<dbReference type="AlphaFoldDB" id="A0A0D0C5B2"/>
<organism evidence="2 3">
    <name type="scientific">Collybiopsis luxurians FD-317 M1</name>
    <dbReference type="NCBI Taxonomy" id="944289"/>
    <lineage>
        <taxon>Eukaryota</taxon>
        <taxon>Fungi</taxon>
        <taxon>Dikarya</taxon>
        <taxon>Basidiomycota</taxon>
        <taxon>Agaricomycotina</taxon>
        <taxon>Agaricomycetes</taxon>
        <taxon>Agaricomycetidae</taxon>
        <taxon>Agaricales</taxon>
        <taxon>Marasmiineae</taxon>
        <taxon>Omphalotaceae</taxon>
        <taxon>Collybiopsis</taxon>
        <taxon>Collybiopsis luxurians</taxon>
    </lineage>
</organism>
<reference evidence="2 3" key="1">
    <citation type="submission" date="2014-04" db="EMBL/GenBank/DDBJ databases">
        <title>Evolutionary Origins and Diversification of the Mycorrhizal Mutualists.</title>
        <authorList>
            <consortium name="DOE Joint Genome Institute"/>
            <consortium name="Mycorrhizal Genomics Consortium"/>
            <person name="Kohler A."/>
            <person name="Kuo A."/>
            <person name="Nagy L.G."/>
            <person name="Floudas D."/>
            <person name="Copeland A."/>
            <person name="Barry K.W."/>
            <person name="Cichocki N."/>
            <person name="Veneault-Fourrey C."/>
            <person name="LaButti K."/>
            <person name="Lindquist E.A."/>
            <person name="Lipzen A."/>
            <person name="Lundell T."/>
            <person name="Morin E."/>
            <person name="Murat C."/>
            <person name="Riley R."/>
            <person name="Ohm R."/>
            <person name="Sun H."/>
            <person name="Tunlid A."/>
            <person name="Henrissat B."/>
            <person name="Grigoriev I.V."/>
            <person name="Hibbett D.S."/>
            <person name="Martin F."/>
        </authorList>
    </citation>
    <scope>NUCLEOTIDE SEQUENCE [LARGE SCALE GENOMIC DNA]</scope>
    <source>
        <strain evidence="2 3">FD-317 M1</strain>
    </source>
</reference>
<dbReference type="Proteomes" id="UP000053593">
    <property type="component" value="Unassembled WGS sequence"/>
</dbReference>
<evidence type="ECO:0000256" key="1">
    <source>
        <dbReference type="SAM" id="MobiDB-lite"/>
    </source>
</evidence>
<evidence type="ECO:0000313" key="2">
    <source>
        <dbReference type="EMBL" id="KIK63321.1"/>
    </source>
</evidence>
<feature type="region of interest" description="Disordered" evidence="1">
    <location>
        <begin position="150"/>
        <end position="181"/>
    </location>
</feature>
<sequence length="181" mass="20591">MTAERARSPKPLRHLIKWNVAARNAVYARLVFLWCYHDRTKDSIDEKQPHFLRCLNPSPKKKPSPPHFILARLLVVASAAQMPAPGGNGQNILSSVFYDHRCPPFPSQTQRYDFIPHQLSPAFFIGRPRAIVLRRLDILEYKLVHNPVPPNIKHPGRLGDELFPSPSALEPKSELEPTSSH</sequence>
<accession>A0A0D0C5B2</accession>
<gene>
    <name evidence="2" type="ORF">GYMLUDRAFT_241823</name>
</gene>
<name>A0A0D0C5B2_9AGAR</name>
<dbReference type="EMBL" id="KN834764">
    <property type="protein sequence ID" value="KIK63321.1"/>
    <property type="molecule type" value="Genomic_DNA"/>
</dbReference>
<keyword evidence="3" id="KW-1185">Reference proteome</keyword>
<protein>
    <submittedName>
        <fullName evidence="2">Unplaced genomic scaffold GYMLUscaffold_16, whole genome shotgun sequence</fullName>
    </submittedName>
</protein>